<proteinExistence type="predicted"/>
<organism evidence="1 2">
    <name type="scientific">Musa troglodytarum</name>
    <name type="common">fe'i banana</name>
    <dbReference type="NCBI Taxonomy" id="320322"/>
    <lineage>
        <taxon>Eukaryota</taxon>
        <taxon>Viridiplantae</taxon>
        <taxon>Streptophyta</taxon>
        <taxon>Embryophyta</taxon>
        <taxon>Tracheophyta</taxon>
        <taxon>Spermatophyta</taxon>
        <taxon>Magnoliopsida</taxon>
        <taxon>Liliopsida</taxon>
        <taxon>Zingiberales</taxon>
        <taxon>Musaceae</taxon>
        <taxon>Musa</taxon>
    </lineage>
</organism>
<dbReference type="EMBL" id="CP097509">
    <property type="protein sequence ID" value="URE15477.1"/>
    <property type="molecule type" value="Genomic_DNA"/>
</dbReference>
<name>A0A9E7GNT1_9LILI</name>
<dbReference type="AlphaFoldDB" id="A0A9E7GNT1"/>
<sequence length="133" mass="14514">MLVKRFFPTACSNNCRKQKSAPGDAHSYVPQHAFLDTVASDQYLAKERAIFHTPNGIWNLCVIIGTMSGQMVAIRTFSTSTGSHVVATVLVSLRRVPTVLAPVSPSHGLLVREPVLALCCQQKERACQPPSPR</sequence>
<gene>
    <name evidence="1" type="ORF">MUK42_11123</name>
</gene>
<evidence type="ECO:0000313" key="1">
    <source>
        <dbReference type="EMBL" id="URE15477.1"/>
    </source>
</evidence>
<dbReference type="Proteomes" id="UP001055439">
    <property type="component" value="Chromosome 7"/>
</dbReference>
<protein>
    <submittedName>
        <fullName evidence="1">Uncharacterized protein</fullName>
    </submittedName>
</protein>
<dbReference type="EMBL" id="CP097509">
    <property type="protein sequence ID" value="URE15479.1"/>
    <property type="molecule type" value="Genomic_DNA"/>
</dbReference>
<dbReference type="EMBL" id="CP097509">
    <property type="protein sequence ID" value="URE15478.1"/>
    <property type="molecule type" value="Genomic_DNA"/>
</dbReference>
<evidence type="ECO:0000313" key="2">
    <source>
        <dbReference type="Proteomes" id="UP001055439"/>
    </source>
</evidence>
<keyword evidence="2" id="KW-1185">Reference proteome</keyword>
<reference evidence="1" key="1">
    <citation type="submission" date="2022-05" db="EMBL/GenBank/DDBJ databases">
        <title>The Musa troglodytarum L. genome provides insights into the mechanism of non-climacteric behaviour and enrichment of carotenoids.</title>
        <authorList>
            <person name="Wang J."/>
        </authorList>
    </citation>
    <scope>NUCLEOTIDE SEQUENCE</scope>
    <source>
        <tissue evidence="1">Leaf</tissue>
    </source>
</reference>
<accession>A0A9E7GNT1</accession>